<dbReference type="Proteomes" id="UP000070687">
    <property type="component" value="Unassembled WGS sequence"/>
</dbReference>
<evidence type="ECO:0000313" key="3">
    <source>
        <dbReference type="Proteomes" id="UP000070687"/>
    </source>
</evidence>
<evidence type="ECO:0000256" key="1">
    <source>
        <dbReference type="ARBA" id="ARBA00008007"/>
    </source>
</evidence>
<dbReference type="PANTHER" id="PTHR47505:SF1">
    <property type="entry name" value="DNA UTILIZATION PROTEIN YHGH"/>
    <property type="match status" value="1"/>
</dbReference>
<dbReference type="RefSeq" id="WP_016636544.1">
    <property type="nucleotide sequence ID" value="NZ_KQ956850.1"/>
</dbReference>
<sequence>MVGRRKAVTCSHSKQQISVACNGGVTRHAGVRKLKFGNVLDCIDSWHAASYDSVVRAWWSMLFPRGCAGCDAVDAVLCTRCVRALQCWQCASFTAAVCGNRYACGLYEHAVRRAILQWKDHGDIACDNAFAALLADLVIKVIRKIMQQRDTINNRNEGIDNSFDTTFSHDCNKFILVVPVPSSKSSIRYRGRNHMQPIARMVAQNLSNNGIAACAANILCMNARVTAKSVQTAGSRGRSRRASHAFTVNYRVLQKLRAKQNVSHSVILIDDIVTTGSTMSSCAVALQHAKLNVLAAFSLACVRSCEDDTKNYVY</sequence>
<evidence type="ECO:0008006" key="4">
    <source>
        <dbReference type="Google" id="ProtNLM"/>
    </source>
</evidence>
<organism evidence="2 3">
    <name type="scientific">Gardnerella vaginalis</name>
    <dbReference type="NCBI Taxonomy" id="2702"/>
    <lineage>
        <taxon>Bacteria</taxon>
        <taxon>Bacillati</taxon>
        <taxon>Actinomycetota</taxon>
        <taxon>Actinomycetes</taxon>
        <taxon>Bifidobacteriales</taxon>
        <taxon>Bifidobacteriaceae</taxon>
        <taxon>Gardnerella</taxon>
    </lineage>
</organism>
<comment type="similarity">
    <text evidence="1">Belongs to the ComF/GntX family.</text>
</comment>
<dbReference type="OrthoDB" id="5242900at2"/>
<dbReference type="PATRIC" id="fig|2702.100.peg.555"/>
<gene>
    <name evidence="2" type="ORF">HMPREF3208_00577</name>
</gene>
<comment type="caution">
    <text evidence="2">The sequence shown here is derived from an EMBL/GenBank/DDBJ whole genome shotgun (WGS) entry which is preliminary data.</text>
</comment>
<protein>
    <recommendedName>
        <fullName evidence="4">ComF family protein</fullName>
    </recommendedName>
</protein>
<dbReference type="InterPro" id="IPR051910">
    <property type="entry name" value="ComF/GntX_DNA_util-trans"/>
</dbReference>
<dbReference type="Gene3D" id="3.40.50.2020">
    <property type="match status" value="1"/>
</dbReference>
<reference evidence="2 3" key="1">
    <citation type="submission" date="2016-01" db="EMBL/GenBank/DDBJ databases">
        <authorList>
            <person name="Oliw E.H."/>
        </authorList>
    </citation>
    <scope>NUCLEOTIDE SEQUENCE [LARGE SCALE GENOMIC DNA]</scope>
    <source>
        <strain evidence="2 3">PSS_7772B</strain>
    </source>
</reference>
<dbReference type="EMBL" id="LRQB01000031">
    <property type="protein sequence ID" value="KXA21483.1"/>
    <property type="molecule type" value="Genomic_DNA"/>
</dbReference>
<evidence type="ECO:0000313" key="2">
    <source>
        <dbReference type="EMBL" id="KXA21483.1"/>
    </source>
</evidence>
<dbReference type="CDD" id="cd06223">
    <property type="entry name" value="PRTases_typeI"/>
    <property type="match status" value="1"/>
</dbReference>
<proteinExistence type="inferred from homology"/>
<dbReference type="InterPro" id="IPR000836">
    <property type="entry name" value="PRTase_dom"/>
</dbReference>
<accession>A0A133NYW5</accession>
<dbReference type="InterPro" id="IPR029057">
    <property type="entry name" value="PRTase-like"/>
</dbReference>
<dbReference type="AlphaFoldDB" id="A0A133NYW5"/>
<name>A0A133NYW5_GARVA</name>
<dbReference type="PANTHER" id="PTHR47505">
    <property type="entry name" value="DNA UTILIZATION PROTEIN YHGH"/>
    <property type="match status" value="1"/>
</dbReference>
<dbReference type="SUPFAM" id="SSF53271">
    <property type="entry name" value="PRTase-like"/>
    <property type="match status" value="1"/>
</dbReference>